<reference evidence="2 3" key="1">
    <citation type="submission" date="2018-08" db="EMBL/GenBank/DDBJ databases">
        <title>A genome reference for cultivated species of the human gut microbiota.</title>
        <authorList>
            <person name="Zou Y."/>
            <person name="Xue W."/>
            <person name="Luo G."/>
        </authorList>
    </citation>
    <scope>NUCLEOTIDE SEQUENCE [LARGE SCALE GENOMIC DNA]</scope>
    <source>
        <strain evidence="2 3">AF45-14BH</strain>
    </source>
</reference>
<dbReference type="AlphaFoldDB" id="A0A415G9I8"/>
<evidence type="ECO:0000313" key="3">
    <source>
        <dbReference type="Proteomes" id="UP000283497"/>
    </source>
</evidence>
<dbReference type="InterPro" id="IPR024559">
    <property type="entry name" value="DUF3846"/>
</dbReference>
<dbReference type="Pfam" id="PF12957">
    <property type="entry name" value="DUF3846"/>
    <property type="match status" value="1"/>
</dbReference>
<dbReference type="Proteomes" id="UP000283497">
    <property type="component" value="Unassembled WGS sequence"/>
</dbReference>
<evidence type="ECO:0000259" key="1">
    <source>
        <dbReference type="Pfam" id="PF12957"/>
    </source>
</evidence>
<accession>A0A415G9I8</accession>
<gene>
    <name evidence="2" type="ORF">DW068_04045</name>
</gene>
<name>A0A415G9I8_9FIRM</name>
<feature type="domain" description="DUF3846" evidence="1">
    <location>
        <begin position="3"/>
        <end position="54"/>
    </location>
</feature>
<organism evidence="2 3">
    <name type="scientific">Anaerobutyricum hallii</name>
    <dbReference type="NCBI Taxonomy" id="39488"/>
    <lineage>
        <taxon>Bacteria</taxon>
        <taxon>Bacillati</taxon>
        <taxon>Bacillota</taxon>
        <taxon>Clostridia</taxon>
        <taxon>Lachnospirales</taxon>
        <taxon>Lachnospiraceae</taxon>
        <taxon>Anaerobutyricum</taxon>
    </lineage>
</organism>
<protein>
    <submittedName>
        <fullName evidence="2">DUF3846 domain-containing protein</fullName>
    </submittedName>
</protein>
<proteinExistence type="predicted"/>
<dbReference type="EMBL" id="QRNJ01000010">
    <property type="protein sequence ID" value="RHK40670.1"/>
    <property type="molecule type" value="Genomic_DNA"/>
</dbReference>
<evidence type="ECO:0000313" key="2">
    <source>
        <dbReference type="EMBL" id="RHK40670.1"/>
    </source>
</evidence>
<comment type="caution">
    <text evidence="2">The sequence shown here is derived from an EMBL/GenBank/DDBJ whole genome shotgun (WGS) entry which is preliminary data.</text>
</comment>
<dbReference type="RefSeq" id="WP_118314177.1">
    <property type="nucleotide sequence ID" value="NZ_QRNJ01000010.1"/>
</dbReference>
<sequence length="56" mass="6491">MAGKTEELTPNRTLKDNNGRTYDIIFGDFLVTGLTEENFGSLSDELIEKYTKFFYF</sequence>